<dbReference type="InterPro" id="IPR045358">
    <property type="entry name" value="Ty3_capsid"/>
</dbReference>
<accession>A0AAN7I388</accession>
<dbReference type="Gene3D" id="4.10.60.10">
    <property type="entry name" value="Zinc finger, CCHC-type"/>
    <property type="match status" value="1"/>
</dbReference>
<protein>
    <submittedName>
        <fullName evidence="3">Cytochrome c oxidase subunit 6A</fullName>
    </submittedName>
</protein>
<dbReference type="SUPFAM" id="SSF57756">
    <property type="entry name" value="Retrovirus zinc finger-like domains"/>
    <property type="match status" value="1"/>
</dbReference>
<dbReference type="PROSITE" id="PS50158">
    <property type="entry name" value="ZF_CCHC"/>
    <property type="match status" value="1"/>
</dbReference>
<dbReference type="GO" id="GO:0003676">
    <property type="term" value="F:nucleic acid binding"/>
    <property type="evidence" value="ECO:0007669"/>
    <property type="project" value="InterPro"/>
</dbReference>
<evidence type="ECO:0000313" key="3">
    <source>
        <dbReference type="EMBL" id="KAK4520238.1"/>
    </source>
</evidence>
<dbReference type="AlphaFoldDB" id="A0AAN7I388"/>
<evidence type="ECO:0000256" key="1">
    <source>
        <dbReference type="PROSITE-ProRule" id="PRU00047"/>
    </source>
</evidence>
<proteinExistence type="predicted"/>
<comment type="caution">
    <text evidence="3">The sequence shown here is derived from an EMBL/GenBank/DDBJ whole genome shotgun (WGS) entry which is preliminary data.</text>
</comment>
<keyword evidence="1" id="KW-0862">Zinc</keyword>
<dbReference type="Pfam" id="PF19259">
    <property type="entry name" value="Ty3_capsid"/>
    <property type="match status" value="1"/>
</dbReference>
<dbReference type="GeneID" id="89952056"/>
<dbReference type="InterPro" id="IPR001878">
    <property type="entry name" value="Znf_CCHC"/>
</dbReference>
<keyword evidence="1" id="KW-0863">Zinc-finger</keyword>
<gene>
    <name evidence="3" type="primary">COX6A_1</name>
    <name evidence="3" type="ORF">ATC70_008370</name>
</gene>
<dbReference type="GO" id="GO:0008270">
    <property type="term" value="F:zinc ion binding"/>
    <property type="evidence" value="ECO:0007669"/>
    <property type="project" value="UniProtKB-KW"/>
</dbReference>
<dbReference type="Proteomes" id="UP001304243">
    <property type="component" value="Unassembled WGS sequence"/>
</dbReference>
<feature type="domain" description="CCHC-type" evidence="2">
    <location>
        <begin position="239"/>
        <end position="255"/>
    </location>
</feature>
<evidence type="ECO:0000259" key="2">
    <source>
        <dbReference type="PROSITE" id="PS50158"/>
    </source>
</evidence>
<name>A0AAN7I388_9FUNG</name>
<dbReference type="EMBL" id="JASEJX010000011">
    <property type="protein sequence ID" value="KAK4520238.1"/>
    <property type="molecule type" value="Genomic_DNA"/>
</dbReference>
<keyword evidence="1" id="KW-0479">Metal-binding</keyword>
<sequence>MNKDITMASANIVGNNSGYVRKVREPDVFNGERDAIVLNAWIYSLELYFSLVKIENTQEKFLVGLSLLRNDAQLWYSQMSAFDSEHTPQDWETFKTALRDEFIPIDAIAKMRDGMANLVPVSNVTSYINAFRRLLLHIPDMTPGVAQDKFVRGLKQPLRHAVRSHFPKSLEEAQRLVLTVEDADEGEVVQPIRPNVPQPQYESMDLDAICELVNAINGVPGGRRNFNAGNKHRNNTNIKCYNCQGWGHMQGECPSPRTNGRGGGKRYYGGSFKKHLKDIKVGDTVPKTGNNDVDLLNLDSDHEADDLKADNNYLFNLKKFNKATTDLPLYSFNLYFNDGTRDCFNKPIKVLLDTGEVN</sequence>
<organism evidence="3 4">
    <name type="scientific">Mucor velutinosus</name>
    <dbReference type="NCBI Taxonomy" id="708070"/>
    <lineage>
        <taxon>Eukaryota</taxon>
        <taxon>Fungi</taxon>
        <taxon>Fungi incertae sedis</taxon>
        <taxon>Mucoromycota</taxon>
        <taxon>Mucoromycotina</taxon>
        <taxon>Mucoromycetes</taxon>
        <taxon>Mucorales</taxon>
        <taxon>Mucorineae</taxon>
        <taxon>Mucoraceae</taxon>
        <taxon>Mucor</taxon>
    </lineage>
</organism>
<dbReference type="RefSeq" id="XP_064686904.1">
    <property type="nucleotide sequence ID" value="XM_064827620.1"/>
</dbReference>
<keyword evidence="4" id="KW-1185">Reference proteome</keyword>
<dbReference type="InterPro" id="IPR036875">
    <property type="entry name" value="Znf_CCHC_sf"/>
</dbReference>
<reference evidence="3 4" key="1">
    <citation type="submission" date="2022-11" db="EMBL/GenBank/DDBJ databases">
        <title>Mucor velutinosus strain NIH1002 WGS.</title>
        <authorList>
            <person name="Subramanian P."/>
            <person name="Mullikin J.C."/>
            <person name="Segre J.A."/>
            <person name="Zelazny A.M."/>
        </authorList>
    </citation>
    <scope>NUCLEOTIDE SEQUENCE [LARGE SCALE GENOMIC DNA]</scope>
    <source>
        <strain evidence="3 4">NIH1002</strain>
    </source>
</reference>
<evidence type="ECO:0000313" key="4">
    <source>
        <dbReference type="Proteomes" id="UP001304243"/>
    </source>
</evidence>